<dbReference type="Proteomes" id="UP001163321">
    <property type="component" value="Chromosome 2"/>
</dbReference>
<protein>
    <submittedName>
        <fullName evidence="1">Uncharacterized protein</fullName>
    </submittedName>
</protein>
<accession>A0ACC0WGA8</accession>
<reference evidence="1 2" key="1">
    <citation type="journal article" date="2022" name="bioRxiv">
        <title>The genome of the oomycete Peronosclerospora sorghi, a cosmopolitan pathogen of maize and sorghum, is inflated with dispersed pseudogenes.</title>
        <authorList>
            <person name="Fletcher K."/>
            <person name="Martin F."/>
            <person name="Isakeit T."/>
            <person name="Cavanaugh K."/>
            <person name="Magill C."/>
            <person name="Michelmore R."/>
        </authorList>
    </citation>
    <scope>NUCLEOTIDE SEQUENCE [LARGE SCALE GENOMIC DNA]</scope>
    <source>
        <strain evidence="1">P6</strain>
    </source>
</reference>
<sequence length="248" mass="27809">MASSLVRLAFLEDFERQSSCAQKTRRSKLALALIQLESLRSNIRERSFLAASCIKLHLLPVTRGVFNYVLGYFQDDFVVRSGPGKVGPPARVPHKHVALAIVLMYYAGTMAFKVLQKLFGVHPATLSRTFTKRKRHWQSHLHEFPRRSFDGLHLKPSPSGAAWSSGRGSYWKTGSASSMVKTSDAGIIASRPAECLLQCRGFQAKLLHERFRLSEMGEIANSSFSVSKEMFKKIITLLKQGDIDTIPR</sequence>
<evidence type="ECO:0000313" key="1">
    <source>
        <dbReference type="EMBL" id="KAI9917086.1"/>
    </source>
</evidence>
<dbReference type="EMBL" id="CM047581">
    <property type="protein sequence ID" value="KAI9917086.1"/>
    <property type="molecule type" value="Genomic_DNA"/>
</dbReference>
<comment type="caution">
    <text evidence="1">The sequence shown here is derived from an EMBL/GenBank/DDBJ whole genome shotgun (WGS) entry which is preliminary data.</text>
</comment>
<evidence type="ECO:0000313" key="2">
    <source>
        <dbReference type="Proteomes" id="UP001163321"/>
    </source>
</evidence>
<gene>
    <name evidence="1" type="ORF">PsorP6_016857</name>
</gene>
<keyword evidence="2" id="KW-1185">Reference proteome</keyword>
<proteinExistence type="predicted"/>
<name>A0ACC0WGA8_9STRA</name>
<organism evidence="1 2">
    <name type="scientific">Peronosclerospora sorghi</name>
    <dbReference type="NCBI Taxonomy" id="230839"/>
    <lineage>
        <taxon>Eukaryota</taxon>
        <taxon>Sar</taxon>
        <taxon>Stramenopiles</taxon>
        <taxon>Oomycota</taxon>
        <taxon>Peronosporomycetes</taxon>
        <taxon>Peronosporales</taxon>
        <taxon>Peronosporaceae</taxon>
        <taxon>Peronosclerospora</taxon>
    </lineage>
</organism>